<sequence length="49" mass="5923">MPTLGPIRIEYSAKPLYKYHYIHIIYTFVFGMTLWHVNMVFSCTESFLY</sequence>
<reference evidence="2" key="1">
    <citation type="submission" date="2014-11" db="EMBL/GenBank/DDBJ databases">
        <authorList>
            <person name="Amaro Gonzalez C."/>
        </authorList>
    </citation>
    <scope>NUCLEOTIDE SEQUENCE</scope>
</reference>
<evidence type="ECO:0000256" key="1">
    <source>
        <dbReference type="SAM" id="Phobius"/>
    </source>
</evidence>
<name>A0A0E9SGD5_ANGAN</name>
<proteinExistence type="predicted"/>
<organism evidence="2">
    <name type="scientific">Anguilla anguilla</name>
    <name type="common">European freshwater eel</name>
    <name type="synonym">Muraena anguilla</name>
    <dbReference type="NCBI Taxonomy" id="7936"/>
    <lineage>
        <taxon>Eukaryota</taxon>
        <taxon>Metazoa</taxon>
        <taxon>Chordata</taxon>
        <taxon>Craniata</taxon>
        <taxon>Vertebrata</taxon>
        <taxon>Euteleostomi</taxon>
        <taxon>Actinopterygii</taxon>
        <taxon>Neopterygii</taxon>
        <taxon>Teleostei</taxon>
        <taxon>Anguilliformes</taxon>
        <taxon>Anguillidae</taxon>
        <taxon>Anguilla</taxon>
    </lineage>
</organism>
<keyword evidence="1" id="KW-1133">Transmembrane helix</keyword>
<accession>A0A0E9SGD5</accession>
<feature type="transmembrane region" description="Helical" evidence="1">
    <location>
        <begin position="21"/>
        <end position="41"/>
    </location>
</feature>
<keyword evidence="1" id="KW-0472">Membrane</keyword>
<evidence type="ECO:0000313" key="2">
    <source>
        <dbReference type="EMBL" id="JAH40444.1"/>
    </source>
</evidence>
<protein>
    <submittedName>
        <fullName evidence="2">Uncharacterized protein</fullName>
    </submittedName>
</protein>
<dbReference type="AlphaFoldDB" id="A0A0E9SGD5"/>
<reference evidence="2" key="2">
    <citation type="journal article" date="2015" name="Fish Shellfish Immunol.">
        <title>Early steps in the European eel (Anguilla anguilla)-Vibrio vulnificus interaction in the gills: Role of the RtxA13 toxin.</title>
        <authorList>
            <person name="Callol A."/>
            <person name="Pajuelo D."/>
            <person name="Ebbesson L."/>
            <person name="Teles M."/>
            <person name="MacKenzie S."/>
            <person name="Amaro C."/>
        </authorList>
    </citation>
    <scope>NUCLEOTIDE SEQUENCE</scope>
</reference>
<keyword evidence="1" id="KW-0812">Transmembrane</keyword>
<dbReference type="EMBL" id="GBXM01068133">
    <property type="protein sequence ID" value="JAH40444.1"/>
    <property type="molecule type" value="Transcribed_RNA"/>
</dbReference>